<dbReference type="InterPro" id="IPR029068">
    <property type="entry name" value="Glyas_Bleomycin-R_OHBP_Dase"/>
</dbReference>
<dbReference type="CDD" id="cd07246">
    <property type="entry name" value="VOC_like"/>
    <property type="match status" value="1"/>
</dbReference>
<dbReference type="InterPro" id="IPR037523">
    <property type="entry name" value="VOC_core"/>
</dbReference>
<dbReference type="InterPro" id="IPR004360">
    <property type="entry name" value="Glyas_Fos-R_dOase_dom"/>
</dbReference>
<evidence type="ECO:0000313" key="3">
    <source>
        <dbReference type="Proteomes" id="UP000249091"/>
    </source>
</evidence>
<name>A0A2X4U315_9NOCA</name>
<dbReference type="Gene3D" id="3.30.720.110">
    <property type="match status" value="1"/>
</dbReference>
<proteinExistence type="predicted"/>
<dbReference type="EMBL" id="LS483468">
    <property type="protein sequence ID" value="SQI28672.1"/>
    <property type="molecule type" value="Genomic_DNA"/>
</dbReference>
<gene>
    <name evidence="2" type="ORF">NCTC10994_00422</name>
</gene>
<reference evidence="2 3" key="1">
    <citation type="submission" date="2018-06" db="EMBL/GenBank/DDBJ databases">
        <authorList>
            <consortium name="Pathogen Informatics"/>
            <person name="Doyle S."/>
        </authorList>
    </citation>
    <scope>NUCLEOTIDE SEQUENCE [LARGE SCALE GENOMIC DNA]</scope>
    <source>
        <strain evidence="2 3">NCTC10994</strain>
    </source>
</reference>
<organism evidence="2 3">
    <name type="scientific">Rhodococcus coprophilus</name>
    <dbReference type="NCBI Taxonomy" id="38310"/>
    <lineage>
        <taxon>Bacteria</taxon>
        <taxon>Bacillati</taxon>
        <taxon>Actinomycetota</taxon>
        <taxon>Actinomycetes</taxon>
        <taxon>Mycobacteriales</taxon>
        <taxon>Nocardiaceae</taxon>
        <taxon>Rhodococcus</taxon>
    </lineage>
</organism>
<sequence>MTDNVNPVPEGYTALTPYLVVDGAARAIDFYRDVFGASVIERMDAPDGTVMHAELDFGRGRMQLSDPNPEMALRAPTGTTDVDHSYVLYCADVDAVFARAVTLGARVFEEPSTFVTGDRFASLLDPFGHRWAVMTRVEDVPAEEVKRRLDAWAAQASVVDK</sequence>
<dbReference type="RefSeq" id="WP_072698172.1">
    <property type="nucleotide sequence ID" value="NZ_JAFBBL010000001.1"/>
</dbReference>
<dbReference type="STRING" id="1219011.GCA_001895045_00142"/>
<accession>A0A2X4U315</accession>
<dbReference type="Pfam" id="PF00903">
    <property type="entry name" value="Glyoxalase"/>
    <property type="match status" value="1"/>
</dbReference>
<dbReference type="PANTHER" id="PTHR34109:SF1">
    <property type="entry name" value="VOC DOMAIN-CONTAINING PROTEIN"/>
    <property type="match status" value="1"/>
</dbReference>
<evidence type="ECO:0000259" key="1">
    <source>
        <dbReference type="PROSITE" id="PS51819"/>
    </source>
</evidence>
<dbReference type="SUPFAM" id="SSF54593">
    <property type="entry name" value="Glyoxalase/Bleomycin resistance protein/Dihydroxybiphenyl dioxygenase"/>
    <property type="match status" value="1"/>
</dbReference>
<dbReference type="Gene3D" id="3.30.720.120">
    <property type="match status" value="1"/>
</dbReference>
<evidence type="ECO:0000313" key="2">
    <source>
        <dbReference type="EMBL" id="SQI28672.1"/>
    </source>
</evidence>
<dbReference type="AlphaFoldDB" id="A0A2X4U315"/>
<protein>
    <submittedName>
        <fullName evidence="2">Glyoxalase family protein</fullName>
    </submittedName>
</protein>
<feature type="domain" description="VOC" evidence="1">
    <location>
        <begin position="11"/>
        <end position="136"/>
    </location>
</feature>
<dbReference type="PANTHER" id="PTHR34109">
    <property type="entry name" value="BNAUNNG04460D PROTEIN-RELATED"/>
    <property type="match status" value="1"/>
</dbReference>
<dbReference type="PROSITE" id="PS51819">
    <property type="entry name" value="VOC"/>
    <property type="match status" value="1"/>
</dbReference>
<dbReference type="Proteomes" id="UP000249091">
    <property type="component" value="Chromosome 1"/>
</dbReference>
<keyword evidence="3" id="KW-1185">Reference proteome</keyword>
<dbReference type="KEGG" id="rcr:NCTC10994_00422"/>